<dbReference type="PRINTS" id="PR00869">
    <property type="entry name" value="DNAPOLX"/>
</dbReference>
<dbReference type="AlphaFoldDB" id="N1Q3N0"/>
<reference evidence="22" key="1">
    <citation type="journal article" date="2012" name="PLoS Genet.">
        <title>The genomes of the fungal plant pathogens Cladosporium fulvum and Dothistroma septosporum reveal adaptation to different hosts and lifestyles but also signatures of common ancestry.</title>
        <authorList>
            <person name="de Wit P.J.G.M."/>
            <person name="van der Burgt A."/>
            <person name="Oekmen B."/>
            <person name="Stergiopoulos I."/>
            <person name="Abd-Elsalam K.A."/>
            <person name="Aerts A.L."/>
            <person name="Bahkali A.H."/>
            <person name="Beenen H.G."/>
            <person name="Chettri P."/>
            <person name="Cox M.P."/>
            <person name="Datema E."/>
            <person name="de Vries R.P."/>
            <person name="Dhillon B."/>
            <person name="Ganley A.R."/>
            <person name="Griffiths S.A."/>
            <person name="Guo Y."/>
            <person name="Hamelin R.C."/>
            <person name="Henrissat B."/>
            <person name="Kabir M.S."/>
            <person name="Jashni M.K."/>
            <person name="Kema G."/>
            <person name="Klaubauf S."/>
            <person name="Lapidus A."/>
            <person name="Levasseur A."/>
            <person name="Lindquist E."/>
            <person name="Mehrabi R."/>
            <person name="Ohm R.A."/>
            <person name="Owen T.J."/>
            <person name="Salamov A."/>
            <person name="Schwelm A."/>
            <person name="Schijlen E."/>
            <person name="Sun H."/>
            <person name="van den Burg H.A."/>
            <person name="van Ham R.C.H.J."/>
            <person name="Zhang S."/>
            <person name="Goodwin S.B."/>
            <person name="Grigoriev I.V."/>
            <person name="Collemare J."/>
            <person name="Bradshaw R.E."/>
        </authorList>
    </citation>
    <scope>NUCLEOTIDE SEQUENCE [LARGE SCALE GENOMIC DNA]</scope>
    <source>
        <strain evidence="22">NZE10 / CBS 128990</strain>
    </source>
</reference>
<dbReference type="EC" id="2.7.7.7" evidence="4"/>
<keyword evidence="13" id="KW-0239">DNA-directed DNA polymerase</keyword>
<dbReference type="eggNOG" id="KOG2534">
    <property type="taxonomic scope" value="Eukaryota"/>
</dbReference>
<evidence type="ECO:0000256" key="3">
    <source>
        <dbReference type="ARBA" id="ARBA00008323"/>
    </source>
</evidence>
<dbReference type="PROSITE" id="PS50172">
    <property type="entry name" value="BRCT"/>
    <property type="match status" value="1"/>
</dbReference>
<evidence type="ECO:0000313" key="21">
    <source>
        <dbReference type="EMBL" id="EME49265.1"/>
    </source>
</evidence>
<evidence type="ECO:0000256" key="1">
    <source>
        <dbReference type="ARBA" id="ARBA00001936"/>
    </source>
</evidence>
<dbReference type="InterPro" id="IPR002008">
    <property type="entry name" value="DNA_pol_X_beta-like"/>
</dbReference>
<dbReference type="InterPro" id="IPR043519">
    <property type="entry name" value="NT_sf"/>
</dbReference>
<dbReference type="CDD" id="cd00141">
    <property type="entry name" value="NT_POLXc"/>
    <property type="match status" value="1"/>
</dbReference>
<keyword evidence="11" id="KW-0227">DNA damage</keyword>
<dbReference type="InterPro" id="IPR029040">
    <property type="entry name" value="RPABC4/Spt4"/>
</dbReference>
<dbReference type="FunFam" id="1.10.150.20:FF:000010">
    <property type="entry name" value="DNA polymerase lambda"/>
    <property type="match status" value="1"/>
</dbReference>
<dbReference type="eggNOG" id="KOG3507">
    <property type="taxonomic scope" value="Eukaryota"/>
</dbReference>
<evidence type="ECO:0000256" key="8">
    <source>
        <dbReference type="ARBA" id="ARBA00022695"/>
    </source>
</evidence>
<keyword evidence="16" id="KW-0539">Nucleus</keyword>
<evidence type="ECO:0000256" key="15">
    <source>
        <dbReference type="ARBA" id="ARBA00023239"/>
    </source>
</evidence>
<evidence type="ECO:0000256" key="4">
    <source>
        <dbReference type="ARBA" id="ARBA00012417"/>
    </source>
</evidence>
<dbReference type="Pfam" id="PF03604">
    <property type="entry name" value="Zn_ribbon_RPAB4"/>
    <property type="match status" value="1"/>
</dbReference>
<keyword evidence="12" id="KW-0862">Zinc</keyword>
<dbReference type="GO" id="GO:0006351">
    <property type="term" value="P:DNA-templated transcription"/>
    <property type="evidence" value="ECO:0007669"/>
    <property type="project" value="InterPro"/>
</dbReference>
<feature type="region of interest" description="Disordered" evidence="19">
    <location>
        <begin position="73"/>
        <end position="92"/>
    </location>
</feature>
<dbReference type="SUPFAM" id="SSF81301">
    <property type="entry name" value="Nucleotidyltransferase"/>
    <property type="match status" value="1"/>
</dbReference>
<feature type="region of interest" description="Disordered" evidence="19">
    <location>
        <begin position="1"/>
        <end position="68"/>
    </location>
</feature>
<dbReference type="STRING" id="675120.N1Q3N0"/>
<protein>
    <recommendedName>
        <fullName evidence="5">DNA polymerase lambda</fullName>
        <ecNumber evidence="4">2.7.7.7</ecNumber>
    </recommendedName>
</protein>
<gene>
    <name evidence="21" type="ORF">DOTSEDRAFT_76625</name>
</gene>
<dbReference type="InterPro" id="IPR027421">
    <property type="entry name" value="DNA_pol_lamdba_lyase_dom_sf"/>
</dbReference>
<dbReference type="InterPro" id="IPR029398">
    <property type="entry name" value="PolB_thumb"/>
</dbReference>
<evidence type="ECO:0000256" key="9">
    <source>
        <dbReference type="ARBA" id="ARBA00022705"/>
    </source>
</evidence>
<evidence type="ECO:0000256" key="17">
    <source>
        <dbReference type="ARBA" id="ARBA00049244"/>
    </source>
</evidence>
<dbReference type="GO" id="GO:0046872">
    <property type="term" value="F:metal ion binding"/>
    <property type="evidence" value="ECO:0007669"/>
    <property type="project" value="UniProtKB-KW"/>
</dbReference>
<dbReference type="Gene3D" id="3.40.50.10190">
    <property type="entry name" value="BRCT domain"/>
    <property type="match status" value="1"/>
</dbReference>
<dbReference type="InterPro" id="IPR018944">
    <property type="entry name" value="DNA_pol_lambd_fingers_domain"/>
</dbReference>
<dbReference type="SUPFAM" id="SSF63393">
    <property type="entry name" value="RNA polymerase subunits"/>
    <property type="match status" value="1"/>
</dbReference>
<dbReference type="PRINTS" id="PR00870">
    <property type="entry name" value="DNAPOLXBETA"/>
</dbReference>
<dbReference type="GO" id="GO:0016829">
    <property type="term" value="F:lyase activity"/>
    <property type="evidence" value="ECO:0007669"/>
    <property type="project" value="UniProtKB-KW"/>
</dbReference>
<dbReference type="GO" id="GO:0006303">
    <property type="term" value="P:double-strand break repair via nonhomologous end joining"/>
    <property type="evidence" value="ECO:0007669"/>
    <property type="project" value="TreeGrafter"/>
</dbReference>
<evidence type="ECO:0000256" key="13">
    <source>
        <dbReference type="ARBA" id="ARBA00022932"/>
    </source>
</evidence>
<evidence type="ECO:0000256" key="6">
    <source>
        <dbReference type="ARBA" id="ARBA00022634"/>
    </source>
</evidence>
<dbReference type="SMART" id="SM00659">
    <property type="entry name" value="RPOLCX"/>
    <property type="match status" value="1"/>
</dbReference>
<keyword evidence="15" id="KW-0456">Lyase</keyword>
<dbReference type="SMART" id="SM00483">
    <property type="entry name" value="POLXc"/>
    <property type="match status" value="1"/>
</dbReference>
<dbReference type="SUPFAM" id="SSF81585">
    <property type="entry name" value="PsbU/PolX domain-like"/>
    <property type="match status" value="1"/>
</dbReference>
<dbReference type="GO" id="GO:0003887">
    <property type="term" value="F:DNA-directed DNA polymerase activity"/>
    <property type="evidence" value="ECO:0007669"/>
    <property type="project" value="UniProtKB-KW"/>
</dbReference>
<comment type="catalytic activity">
    <reaction evidence="17">
        <text>DNA(n) + a 2'-deoxyribonucleoside 5'-triphosphate = DNA(n+1) + diphosphate</text>
        <dbReference type="Rhea" id="RHEA:22508"/>
        <dbReference type="Rhea" id="RHEA-COMP:17339"/>
        <dbReference type="Rhea" id="RHEA-COMP:17340"/>
        <dbReference type="ChEBI" id="CHEBI:33019"/>
        <dbReference type="ChEBI" id="CHEBI:61560"/>
        <dbReference type="ChEBI" id="CHEBI:173112"/>
        <dbReference type="EC" id="2.7.7.7"/>
    </reaction>
</comment>
<dbReference type="Gene3D" id="1.10.150.110">
    <property type="entry name" value="DNA polymerase beta, N-terminal domain-like"/>
    <property type="match status" value="1"/>
</dbReference>
<feature type="compositionally biased region" description="Acidic residues" evidence="19">
    <location>
        <begin position="323"/>
        <end position="334"/>
    </location>
</feature>
<dbReference type="EMBL" id="KB446535">
    <property type="protein sequence ID" value="EME49265.1"/>
    <property type="molecule type" value="Genomic_DNA"/>
</dbReference>
<dbReference type="FunFam" id="1.10.150.110:FF:000005">
    <property type="entry name" value="DNA polymerase POL4"/>
    <property type="match status" value="1"/>
</dbReference>
<evidence type="ECO:0000256" key="11">
    <source>
        <dbReference type="ARBA" id="ARBA00022763"/>
    </source>
</evidence>
<comment type="cofactor">
    <cofactor evidence="1">
        <name>Mn(2+)</name>
        <dbReference type="ChEBI" id="CHEBI:29035"/>
    </cofactor>
</comment>
<reference evidence="21 22" key="2">
    <citation type="journal article" date="2012" name="PLoS Pathog.">
        <title>Diverse lifestyles and strategies of plant pathogenesis encoded in the genomes of eighteen Dothideomycetes fungi.</title>
        <authorList>
            <person name="Ohm R.A."/>
            <person name="Feau N."/>
            <person name="Henrissat B."/>
            <person name="Schoch C.L."/>
            <person name="Horwitz B.A."/>
            <person name="Barry K.W."/>
            <person name="Condon B.J."/>
            <person name="Copeland A.C."/>
            <person name="Dhillon B."/>
            <person name="Glaser F."/>
            <person name="Hesse C.N."/>
            <person name="Kosti I."/>
            <person name="LaButti K."/>
            <person name="Lindquist E.A."/>
            <person name="Lucas S."/>
            <person name="Salamov A.A."/>
            <person name="Bradshaw R.E."/>
            <person name="Ciuffetti L."/>
            <person name="Hamelin R.C."/>
            <person name="Kema G.H.J."/>
            <person name="Lawrence C."/>
            <person name="Scott J.A."/>
            <person name="Spatafora J.W."/>
            <person name="Turgeon B.G."/>
            <person name="de Wit P.J.G.M."/>
            <person name="Zhong S."/>
            <person name="Goodwin S.B."/>
            <person name="Grigoriev I.V."/>
        </authorList>
    </citation>
    <scope>NUCLEOTIDE SEQUENCE [LARGE SCALE GENOMIC DNA]</scope>
    <source>
        <strain evidence="22">NZE10 / CBS 128990</strain>
    </source>
</reference>
<dbReference type="OrthoDB" id="205514at2759"/>
<dbReference type="SUPFAM" id="SSF47802">
    <property type="entry name" value="DNA polymerase beta, N-terminal domain-like"/>
    <property type="match status" value="1"/>
</dbReference>
<dbReference type="InterPro" id="IPR037160">
    <property type="entry name" value="DNA_Pol_thumb_sf"/>
</dbReference>
<dbReference type="Proteomes" id="UP000016933">
    <property type="component" value="Unassembled WGS sequence"/>
</dbReference>
<organism evidence="21 22">
    <name type="scientific">Dothistroma septosporum (strain NZE10 / CBS 128990)</name>
    <name type="common">Red band needle blight fungus</name>
    <name type="synonym">Mycosphaerella pini</name>
    <dbReference type="NCBI Taxonomy" id="675120"/>
    <lineage>
        <taxon>Eukaryota</taxon>
        <taxon>Fungi</taxon>
        <taxon>Dikarya</taxon>
        <taxon>Ascomycota</taxon>
        <taxon>Pezizomycotina</taxon>
        <taxon>Dothideomycetes</taxon>
        <taxon>Dothideomycetidae</taxon>
        <taxon>Mycosphaerellales</taxon>
        <taxon>Mycosphaerellaceae</taxon>
        <taxon>Dothistroma</taxon>
    </lineage>
</organism>
<keyword evidence="9" id="KW-0235">DNA replication</keyword>
<evidence type="ECO:0000256" key="14">
    <source>
        <dbReference type="ARBA" id="ARBA00023204"/>
    </source>
</evidence>
<keyword evidence="22" id="KW-1185">Reference proteome</keyword>
<dbReference type="PANTHER" id="PTHR11276">
    <property type="entry name" value="DNA POLYMERASE TYPE-X FAMILY MEMBER"/>
    <property type="match status" value="1"/>
</dbReference>
<dbReference type="Gene3D" id="2.20.28.30">
    <property type="entry name" value="RNA polymerase ii, chain L"/>
    <property type="match status" value="1"/>
</dbReference>
<dbReference type="Pfam" id="PF10391">
    <property type="entry name" value="DNA_pol_lambd_f"/>
    <property type="match status" value="1"/>
</dbReference>
<feature type="region of interest" description="Disordered" evidence="19">
    <location>
        <begin position="728"/>
        <end position="774"/>
    </location>
</feature>
<keyword evidence="6" id="KW-0237">DNA synthesis</keyword>
<name>N1Q3N0_DOTSN</name>
<evidence type="ECO:0000256" key="7">
    <source>
        <dbReference type="ARBA" id="ARBA00022679"/>
    </source>
</evidence>
<dbReference type="PANTHER" id="PTHR11276:SF28">
    <property type="entry name" value="DNA POLYMERASE LAMBDA"/>
    <property type="match status" value="1"/>
</dbReference>
<dbReference type="InterPro" id="IPR028207">
    <property type="entry name" value="DNA_pol_B_palm_palm"/>
</dbReference>
<dbReference type="GO" id="GO:0003677">
    <property type="term" value="F:DNA binding"/>
    <property type="evidence" value="ECO:0007669"/>
    <property type="project" value="InterPro"/>
</dbReference>
<evidence type="ECO:0000256" key="2">
    <source>
        <dbReference type="ARBA" id="ARBA00004123"/>
    </source>
</evidence>
<evidence type="ECO:0000313" key="22">
    <source>
        <dbReference type="Proteomes" id="UP000016933"/>
    </source>
</evidence>
<dbReference type="InterPro" id="IPR036420">
    <property type="entry name" value="BRCT_dom_sf"/>
</dbReference>
<evidence type="ECO:0000256" key="12">
    <source>
        <dbReference type="ARBA" id="ARBA00022833"/>
    </source>
</evidence>
<dbReference type="InterPro" id="IPR010996">
    <property type="entry name" value="HHH_MUS81"/>
</dbReference>
<comment type="subcellular location">
    <subcellularLocation>
        <location evidence="2">Nucleus</location>
    </subcellularLocation>
</comment>
<dbReference type="GO" id="GO:0003899">
    <property type="term" value="F:DNA-directed RNA polymerase activity"/>
    <property type="evidence" value="ECO:0007669"/>
    <property type="project" value="InterPro"/>
</dbReference>
<dbReference type="SUPFAM" id="SSF52113">
    <property type="entry name" value="BRCT domain"/>
    <property type="match status" value="1"/>
</dbReference>
<keyword evidence="14" id="KW-0234">DNA repair</keyword>
<feature type="compositionally biased region" description="Polar residues" evidence="19">
    <location>
        <begin position="744"/>
        <end position="762"/>
    </location>
</feature>
<evidence type="ECO:0000256" key="10">
    <source>
        <dbReference type="ARBA" id="ARBA00022723"/>
    </source>
</evidence>
<proteinExistence type="inferred from homology"/>
<keyword evidence="8" id="KW-0548">Nucleotidyltransferase</keyword>
<dbReference type="InterPro" id="IPR006591">
    <property type="entry name" value="RNAP_P/RPABC4"/>
</dbReference>
<dbReference type="Pfam" id="PF14791">
    <property type="entry name" value="DNA_pol_B_thumb"/>
    <property type="match status" value="1"/>
</dbReference>
<evidence type="ECO:0000256" key="16">
    <source>
        <dbReference type="ARBA" id="ARBA00023242"/>
    </source>
</evidence>
<dbReference type="Gene3D" id="3.30.460.10">
    <property type="entry name" value="Beta Polymerase, domain 2"/>
    <property type="match status" value="1"/>
</dbReference>
<evidence type="ECO:0000256" key="5">
    <source>
        <dbReference type="ARBA" id="ARBA00016513"/>
    </source>
</evidence>
<evidence type="ECO:0000256" key="18">
    <source>
        <dbReference type="PIRSR" id="PIRSR622312-50"/>
    </source>
</evidence>
<dbReference type="OMA" id="KWHGASA"/>
<accession>N1Q3N0</accession>
<dbReference type="InterPro" id="IPR022312">
    <property type="entry name" value="DNA_pol_X"/>
</dbReference>
<dbReference type="InterPro" id="IPR001357">
    <property type="entry name" value="BRCT_dom"/>
</dbReference>
<dbReference type="InterPro" id="IPR002054">
    <property type="entry name" value="DNA-dir_DNA_pol_X"/>
</dbReference>
<dbReference type="Pfam" id="PF14716">
    <property type="entry name" value="HHH_8"/>
    <property type="match status" value="1"/>
</dbReference>
<keyword evidence="7" id="KW-0808">Transferase</keyword>
<dbReference type="Gene3D" id="1.10.150.20">
    <property type="entry name" value="5' to 3' exonuclease, C-terminal subdomain"/>
    <property type="match status" value="1"/>
</dbReference>
<sequence length="827" mass="92509">MSQEERLQRKRQMYAELDSLQAGDESPDTGLQASKSKWKVSKNEQRNMAERASPARPLARSLSDSTVSARTLKQTVPDAQAAPSSTHPRSRVRDRLVAPAMLRKAVSDLPRSTNTSRLNGKRKRESFILQVPEDQRIFKDLHFYFFPNNDVHPARRMRIAKAVEHGAMWEKDWSTAITHVILDKSMDLNQVHMFLRLKKLPDRVVVVPEHYTAECLSYKTLLDPLQSRFLVKGHDPAFSRKADSTESDISLQLKPANKAAQAWQVETPPVTRPVEAAGTAPPQDTDDATEELDRVPKTPQVLADNEFDEAVRKARKLQHIPLDDDDDDDDDDDELSHVPATSGAAQSDNEEQKFGLKLLPKRKSKYQRMQDKFQCMQKHAADDQSSTANTATITILQQMADYYGQTGDEWRIRAYRKAMSSLRNHPTRVTSKEEALALPNVGERLATKIEEIAFTNRLRRLDNAKAEPNDQVLQTFMGVYGAGLVQASRWVSAGYTTLDEVLQKASLTQNQRIGIEHYADFNSRIPRAEVARHGSVVRGALKKIDSAFEVIVGGSYRRGSKDSGDIDCIITRPGTNADHLRNVVFGQVVPQLTASGFLVASLAITSRDDGSKWHGASCLPDSSAWRRLDLLLVPSDELGAALIYFTGNDIFNRSLRLLASTKGMRLNQHGLFRDVIRAPKRVKLTDGSVREEIHTSLKRDQTYICEHELEEADHIKPPFVTRIPQPFSPTTTTHHHRPPQSTTISPATIMSREQYTPPSLTQGGNNNAGGSNSGGGFAISGNSYEDTGKPVQYLCGDCDTKVALKKGDPIRCKECGYRVLYKERTNR</sequence>
<feature type="domain" description="BRCT" evidence="20">
    <location>
        <begin position="133"/>
        <end position="223"/>
    </location>
</feature>
<feature type="region of interest" description="Disordered" evidence="19">
    <location>
        <begin position="269"/>
        <end position="359"/>
    </location>
</feature>
<dbReference type="GO" id="GO:0005634">
    <property type="term" value="C:nucleus"/>
    <property type="evidence" value="ECO:0007669"/>
    <property type="project" value="UniProtKB-SubCell"/>
</dbReference>
<feature type="active site" description="Nucleophile; Schiff-base intermediate with DNA; for 5'-dRP lyase activity" evidence="18">
    <location>
        <position position="448"/>
    </location>
</feature>
<dbReference type="Gene3D" id="3.30.210.10">
    <property type="entry name" value="DNA polymerase, thumb domain"/>
    <property type="match status" value="1"/>
</dbReference>
<comment type="similarity">
    <text evidence="3">Belongs to the DNA polymerase type-X family.</text>
</comment>
<dbReference type="HOGENOM" id="CLU_008698_3_0_1"/>
<evidence type="ECO:0000256" key="19">
    <source>
        <dbReference type="SAM" id="MobiDB-lite"/>
    </source>
</evidence>
<dbReference type="Pfam" id="PF14792">
    <property type="entry name" value="DNA_pol_B_palm"/>
    <property type="match status" value="1"/>
</dbReference>
<keyword evidence="10" id="KW-0479">Metal-binding</keyword>
<evidence type="ECO:0000259" key="20">
    <source>
        <dbReference type="PROSITE" id="PS50172"/>
    </source>
</evidence>